<keyword evidence="3" id="KW-1185">Reference proteome</keyword>
<proteinExistence type="predicted"/>
<dbReference type="PROSITE" id="PS51729">
    <property type="entry name" value="GNAT_YJDJ"/>
    <property type="match status" value="1"/>
</dbReference>
<protein>
    <recommendedName>
        <fullName evidence="1">N-acetyltransferase domain-containing protein</fullName>
    </recommendedName>
</protein>
<comment type="caution">
    <text evidence="2">The sequence shown here is derived from an EMBL/GenBank/DDBJ whole genome shotgun (WGS) entry which is preliminary data.</text>
</comment>
<organism evidence="2 3">
    <name type="scientific">Aquimarina brevivitae</name>
    <dbReference type="NCBI Taxonomy" id="323412"/>
    <lineage>
        <taxon>Bacteria</taxon>
        <taxon>Pseudomonadati</taxon>
        <taxon>Bacteroidota</taxon>
        <taxon>Flavobacteriia</taxon>
        <taxon>Flavobacteriales</taxon>
        <taxon>Flavobacteriaceae</taxon>
        <taxon>Aquimarina</taxon>
    </lineage>
</organism>
<dbReference type="PANTHER" id="PTHR31435">
    <property type="entry name" value="PROTEIN NATD1"/>
    <property type="match status" value="1"/>
</dbReference>
<dbReference type="AlphaFoldDB" id="A0A4Q7PHN3"/>
<dbReference type="InterPro" id="IPR031165">
    <property type="entry name" value="GNAT_YJDJ"/>
</dbReference>
<evidence type="ECO:0000313" key="2">
    <source>
        <dbReference type="EMBL" id="RZS99925.1"/>
    </source>
</evidence>
<reference evidence="2 3" key="1">
    <citation type="submission" date="2019-02" db="EMBL/GenBank/DDBJ databases">
        <title>Genomic Encyclopedia of Type Strains, Phase IV (KMG-IV): sequencing the most valuable type-strain genomes for metagenomic binning, comparative biology and taxonomic classification.</title>
        <authorList>
            <person name="Goeker M."/>
        </authorList>
    </citation>
    <scope>NUCLEOTIDE SEQUENCE [LARGE SCALE GENOMIC DNA]</scope>
    <source>
        <strain evidence="2 3">DSM 17196</strain>
    </source>
</reference>
<name>A0A4Q7PHN3_9FLAO</name>
<dbReference type="SUPFAM" id="SSF55729">
    <property type="entry name" value="Acyl-CoA N-acyltransferases (Nat)"/>
    <property type="match status" value="1"/>
</dbReference>
<dbReference type="InterPro" id="IPR045057">
    <property type="entry name" value="Gcn5-rel_NAT"/>
</dbReference>
<dbReference type="Gene3D" id="3.40.630.30">
    <property type="match status" value="1"/>
</dbReference>
<dbReference type="PANTHER" id="PTHR31435:SF10">
    <property type="entry name" value="BSR4717 PROTEIN"/>
    <property type="match status" value="1"/>
</dbReference>
<dbReference type="OrthoDB" id="1120671at2"/>
<gene>
    <name evidence="2" type="ORF">EV197_1156</name>
</gene>
<sequence>MAKLNLSNATFENNVDRPKKRFELKIEEQTAFIEYILTKDNVIYLTHTEVPDALEGNGVGSALVKKSLAYIKEQGYRLVPLCPFVAAYIKKHPELGKDILKEGYNI</sequence>
<dbReference type="RefSeq" id="WP_130285738.1">
    <property type="nucleotide sequence ID" value="NZ_SGXE01000001.1"/>
</dbReference>
<evidence type="ECO:0000313" key="3">
    <source>
        <dbReference type="Proteomes" id="UP000292262"/>
    </source>
</evidence>
<dbReference type="InterPro" id="IPR016181">
    <property type="entry name" value="Acyl_CoA_acyltransferase"/>
</dbReference>
<feature type="domain" description="N-acetyltransferase" evidence="1">
    <location>
        <begin position="14"/>
        <end position="100"/>
    </location>
</feature>
<accession>A0A4Q7PHN3</accession>
<dbReference type="Proteomes" id="UP000292262">
    <property type="component" value="Unassembled WGS sequence"/>
</dbReference>
<dbReference type="EMBL" id="SGXE01000001">
    <property type="protein sequence ID" value="RZS99925.1"/>
    <property type="molecule type" value="Genomic_DNA"/>
</dbReference>
<dbReference type="Pfam" id="PF14542">
    <property type="entry name" value="Acetyltransf_CG"/>
    <property type="match status" value="1"/>
</dbReference>
<evidence type="ECO:0000259" key="1">
    <source>
        <dbReference type="PROSITE" id="PS51729"/>
    </source>
</evidence>